<sequence>MASAEQLEALINLEANLKDQYEKKLTAEKYKVEAHLETQTKLQAKIVEQAGEITKLKSGGGDLKRMEQENREMSSRVANIKNEFEAQRNKAKTAQKELIALKSEIKELKQLDAKKLKKNLVETKKKLEEQRTANGLLSASNKKHKQESFEHQNSIEKLEQELEELKPAETEETEETDVKVEAEIEAEAEETAKA</sequence>
<accession>A0YCC0</accession>
<reference evidence="2 3" key="1">
    <citation type="journal article" date="2010" name="J. Bacteriol.">
        <title>Genome sequence of the oligotrophic marine Gammaproteobacterium HTCC2143, isolated from the Oregon Coast.</title>
        <authorList>
            <person name="Oh H.M."/>
            <person name="Kang I."/>
            <person name="Ferriera S."/>
            <person name="Giovannoni S.J."/>
            <person name="Cho J.C."/>
        </authorList>
    </citation>
    <scope>NUCLEOTIDE SEQUENCE [LARGE SCALE GENOMIC DNA]</scope>
    <source>
        <strain evidence="2 3">HTCC2143</strain>
    </source>
</reference>
<proteinExistence type="predicted"/>
<dbReference type="AlphaFoldDB" id="A0YCC0"/>
<feature type="compositionally biased region" description="Basic and acidic residues" evidence="1">
    <location>
        <begin position="146"/>
        <end position="169"/>
    </location>
</feature>
<evidence type="ECO:0000256" key="1">
    <source>
        <dbReference type="SAM" id="MobiDB-lite"/>
    </source>
</evidence>
<feature type="compositionally biased region" description="Acidic residues" evidence="1">
    <location>
        <begin position="183"/>
        <end position="194"/>
    </location>
</feature>
<feature type="compositionally biased region" description="Basic and acidic residues" evidence="1">
    <location>
        <begin position="62"/>
        <end position="74"/>
    </location>
</feature>
<comment type="caution">
    <text evidence="2">The sequence shown here is derived from an EMBL/GenBank/DDBJ whole genome shotgun (WGS) entry which is preliminary data.</text>
</comment>
<evidence type="ECO:0000313" key="3">
    <source>
        <dbReference type="Proteomes" id="UP000004931"/>
    </source>
</evidence>
<organism evidence="2 3">
    <name type="scientific">marine gamma proteobacterium HTCC2143</name>
    <dbReference type="NCBI Taxonomy" id="247633"/>
    <lineage>
        <taxon>Bacteria</taxon>
        <taxon>Pseudomonadati</taxon>
        <taxon>Pseudomonadota</taxon>
        <taxon>Gammaproteobacteria</taxon>
        <taxon>Cellvibrionales</taxon>
        <taxon>Spongiibacteraceae</taxon>
        <taxon>BD1-7 clade</taxon>
    </lineage>
</organism>
<dbReference type="OrthoDB" id="5738687at2"/>
<gene>
    <name evidence="2" type="ORF">GP2143_07814</name>
</gene>
<dbReference type="EMBL" id="AAVT01000003">
    <property type="protein sequence ID" value="EAW31439.1"/>
    <property type="molecule type" value="Genomic_DNA"/>
</dbReference>
<dbReference type="Proteomes" id="UP000004931">
    <property type="component" value="Unassembled WGS sequence"/>
</dbReference>
<name>A0YCC0_9GAMM</name>
<evidence type="ECO:0000313" key="2">
    <source>
        <dbReference type="EMBL" id="EAW31439.1"/>
    </source>
</evidence>
<feature type="region of interest" description="Disordered" evidence="1">
    <location>
        <begin position="57"/>
        <end position="76"/>
    </location>
</feature>
<keyword evidence="3" id="KW-1185">Reference proteome</keyword>
<protein>
    <submittedName>
        <fullName evidence="2">Uncharacterized protein</fullName>
    </submittedName>
</protein>
<feature type="region of interest" description="Disordered" evidence="1">
    <location>
        <begin position="123"/>
        <end position="194"/>
    </location>
</feature>